<dbReference type="STRING" id="157910.SAMN05445850_3147"/>
<accession>A0A1H1GXZ7</accession>
<sequence length="326" mass="34002">MEAKQFPTLMPVPFAQHGQRNDIPQQSQIGTTKGAASLVDGFPPLTMTDPLKGGIPPFGKDVNGILYLLALTARWAQLGGSFTYNGSFANDPNVGGYPQGAVLLRADLSGFWFNLADNNTTDPDAADGSARNWLSLNPDWDAQSGPGQILNRPNLAKVATSGSFDDLEDQPDIPAAQVNADWGAEDGIAKILNKPRLAKVATSGEFGDLEGLPETVVVNLNPGASVTLDLTPIADGNPEILFNLTVAVGATTTISLANPPAAGVLAAFLLVVNNSLGSAIVWPSNINWPQGIAPSLTGTAGKFDTFVIFTQDGGVTYSGFVAGQNQ</sequence>
<evidence type="ECO:0000313" key="2">
    <source>
        <dbReference type="Proteomes" id="UP000199365"/>
    </source>
</evidence>
<dbReference type="RefSeq" id="WP_090804479.1">
    <property type="nucleotide sequence ID" value="NZ_FNKX01000001.1"/>
</dbReference>
<protein>
    <submittedName>
        <fullName evidence="1">Uncharacterized protein</fullName>
    </submittedName>
</protein>
<organism evidence="1 2">
    <name type="scientific">Paraburkholderia tuberum</name>
    <dbReference type="NCBI Taxonomy" id="157910"/>
    <lineage>
        <taxon>Bacteria</taxon>
        <taxon>Pseudomonadati</taxon>
        <taxon>Pseudomonadota</taxon>
        <taxon>Betaproteobacteria</taxon>
        <taxon>Burkholderiales</taxon>
        <taxon>Burkholderiaceae</taxon>
        <taxon>Paraburkholderia</taxon>
    </lineage>
</organism>
<dbReference type="Proteomes" id="UP000199365">
    <property type="component" value="Unassembled WGS sequence"/>
</dbReference>
<gene>
    <name evidence="1" type="ORF">SAMN05445850_3147</name>
</gene>
<dbReference type="EMBL" id="FNKX01000001">
    <property type="protein sequence ID" value="SDR17983.1"/>
    <property type="molecule type" value="Genomic_DNA"/>
</dbReference>
<keyword evidence="2" id="KW-1185">Reference proteome</keyword>
<dbReference type="AlphaFoldDB" id="A0A1H1GXZ7"/>
<evidence type="ECO:0000313" key="1">
    <source>
        <dbReference type="EMBL" id="SDR17983.1"/>
    </source>
</evidence>
<proteinExistence type="predicted"/>
<reference evidence="2" key="1">
    <citation type="submission" date="2016-10" db="EMBL/GenBank/DDBJ databases">
        <authorList>
            <person name="Varghese N."/>
            <person name="Submissions S."/>
        </authorList>
    </citation>
    <scope>NUCLEOTIDE SEQUENCE [LARGE SCALE GENOMIC DNA]</scope>
    <source>
        <strain evidence="2">DUS833</strain>
    </source>
</reference>
<name>A0A1H1GXZ7_9BURK</name>